<comment type="caution">
    <text evidence="4">The sequence shown here is derived from an EMBL/GenBank/DDBJ whole genome shotgun (WGS) entry which is preliminary data.</text>
</comment>
<dbReference type="EMBL" id="JBBJCI010000229">
    <property type="protein sequence ID" value="KAK7238589.1"/>
    <property type="molecule type" value="Genomic_DNA"/>
</dbReference>
<dbReference type="InterPro" id="IPR006828">
    <property type="entry name" value="ASC_dom"/>
</dbReference>
<sequence>MVLGVCLAREAGVLCSVSEDGTAAFVDGRARRRRGALPWRARRAAAVRGATRRACPPGPAAGAAPSTWTRRRPGSPSPAASTPTRGAARGRRGAAAPAGGWLATLHAPTGAVVRGGATPAAVRCMSADESTLITGGDEAAVSFWSPNARAGGCARRAASASTPALAGRGDGRRADDGRAPGLPGRMLPSIKGGTSYLDIVASGRPQLEAPGQVFPAGAGGAKPMDVDGGGGGAAPLDDDDDEVPTVFRWEHGGRVVYVTGTFNNWDKQIPMHRSGNDFTYIHNLKKGKHAFKFVVDDEWRFAPDQPTVADIEGRINNFIDVSDFDAYTGDENFLLRRTKSVGGELYTREIPDLDEYTKDPPPLPPHLRHIILNKAPPSNDPNALPVPQHVALNHLYCTAIKDGMMVLGVTLRYRQKACTTVYYSCS</sequence>
<reference evidence="4 5" key="1">
    <citation type="submission" date="2024-03" db="EMBL/GenBank/DDBJ databases">
        <title>Aureococcus anophagefferens CCMP1851 and Kratosvirus quantuckense: Draft genome of a second virus-susceptible host strain in the model system.</title>
        <authorList>
            <person name="Chase E."/>
            <person name="Truchon A.R."/>
            <person name="Schepens W."/>
            <person name="Wilhelm S.W."/>
        </authorList>
    </citation>
    <scope>NUCLEOTIDE SEQUENCE [LARGE SCALE GENOMIC DNA]</scope>
    <source>
        <strain evidence="4 5">CCMP1851</strain>
    </source>
</reference>
<dbReference type="SMART" id="SM01010">
    <property type="entry name" value="AMPKBI"/>
    <property type="match status" value="1"/>
</dbReference>
<feature type="compositionally biased region" description="Low complexity" evidence="2">
    <location>
        <begin position="77"/>
        <end position="95"/>
    </location>
</feature>
<feature type="compositionally biased region" description="Basic and acidic residues" evidence="2">
    <location>
        <begin position="169"/>
        <end position="178"/>
    </location>
</feature>
<feature type="region of interest" description="Disordered" evidence="2">
    <location>
        <begin position="158"/>
        <end position="187"/>
    </location>
</feature>
<evidence type="ECO:0000259" key="3">
    <source>
        <dbReference type="SMART" id="SM01010"/>
    </source>
</evidence>
<dbReference type="SUPFAM" id="SSF160219">
    <property type="entry name" value="AMPKBI-like"/>
    <property type="match status" value="1"/>
</dbReference>
<dbReference type="InterPro" id="IPR037256">
    <property type="entry name" value="ASC_dom_sf"/>
</dbReference>
<dbReference type="Pfam" id="PF04739">
    <property type="entry name" value="AMPKBI"/>
    <property type="match status" value="1"/>
</dbReference>
<feature type="domain" description="Association with the SNF1 complex (ASC)" evidence="3">
    <location>
        <begin position="339"/>
        <end position="426"/>
    </location>
</feature>
<accession>A0ABR1FU17</accession>
<keyword evidence="5" id="KW-1185">Reference proteome</keyword>
<dbReference type="InterPro" id="IPR013783">
    <property type="entry name" value="Ig-like_fold"/>
</dbReference>
<dbReference type="PANTHER" id="PTHR10343:SF84">
    <property type="entry name" value="5'-AMP-ACTIVATED PROTEIN KINASE SUBUNIT BETA-1"/>
    <property type="match status" value="1"/>
</dbReference>
<dbReference type="Proteomes" id="UP001363151">
    <property type="component" value="Unassembled WGS sequence"/>
</dbReference>
<gene>
    <name evidence="4" type="primary">PRKAB2</name>
    <name evidence="4" type="ORF">SO694_00020138</name>
</gene>
<evidence type="ECO:0000313" key="5">
    <source>
        <dbReference type="Proteomes" id="UP001363151"/>
    </source>
</evidence>
<name>A0ABR1FU17_AURAN</name>
<organism evidence="4 5">
    <name type="scientific">Aureococcus anophagefferens</name>
    <name type="common">Harmful bloom alga</name>
    <dbReference type="NCBI Taxonomy" id="44056"/>
    <lineage>
        <taxon>Eukaryota</taxon>
        <taxon>Sar</taxon>
        <taxon>Stramenopiles</taxon>
        <taxon>Ochrophyta</taxon>
        <taxon>Pelagophyceae</taxon>
        <taxon>Pelagomonadales</taxon>
        <taxon>Pelagomonadaceae</taxon>
        <taxon>Aureococcus</taxon>
    </lineage>
</organism>
<dbReference type="Gene3D" id="2.60.40.10">
    <property type="entry name" value="Immunoglobulins"/>
    <property type="match status" value="1"/>
</dbReference>
<proteinExistence type="inferred from homology"/>
<evidence type="ECO:0000313" key="4">
    <source>
        <dbReference type="EMBL" id="KAK7238589.1"/>
    </source>
</evidence>
<dbReference type="CDD" id="cd02859">
    <property type="entry name" value="E_set_AMPKbeta_like_N"/>
    <property type="match status" value="1"/>
</dbReference>
<feature type="compositionally biased region" description="Low complexity" evidence="2">
    <location>
        <begin position="48"/>
        <end position="65"/>
    </location>
</feature>
<dbReference type="SUPFAM" id="SSF81296">
    <property type="entry name" value="E set domains"/>
    <property type="match status" value="1"/>
</dbReference>
<evidence type="ECO:0000256" key="2">
    <source>
        <dbReference type="SAM" id="MobiDB-lite"/>
    </source>
</evidence>
<dbReference type="InterPro" id="IPR050827">
    <property type="entry name" value="CRP1_MDG1_kinase"/>
</dbReference>
<comment type="similarity">
    <text evidence="1">Belongs to the 5'-AMP-activated protein kinase beta subunit family.</text>
</comment>
<evidence type="ECO:0000256" key="1">
    <source>
        <dbReference type="ARBA" id="ARBA00010926"/>
    </source>
</evidence>
<dbReference type="InterPro" id="IPR014756">
    <property type="entry name" value="Ig_E-set"/>
</dbReference>
<protein>
    <submittedName>
        <fullName evidence="4">Amylopectin binding protein</fullName>
    </submittedName>
</protein>
<feature type="region of interest" description="Disordered" evidence="2">
    <location>
        <begin position="48"/>
        <end position="95"/>
    </location>
</feature>
<dbReference type="InterPro" id="IPR032640">
    <property type="entry name" value="AMPK1_CBM"/>
</dbReference>
<dbReference type="PANTHER" id="PTHR10343">
    <property type="entry name" value="5'-AMP-ACTIVATED PROTEIN KINASE , BETA SUBUNIT"/>
    <property type="match status" value="1"/>
</dbReference>
<dbReference type="Pfam" id="PF16561">
    <property type="entry name" value="AMPK1_CBM"/>
    <property type="match status" value="1"/>
</dbReference>
<feature type="region of interest" description="Disordered" evidence="2">
    <location>
        <begin position="216"/>
        <end position="240"/>
    </location>
</feature>
<dbReference type="Gene3D" id="6.20.250.60">
    <property type="match status" value="1"/>
</dbReference>